<dbReference type="SUPFAM" id="SSF51735">
    <property type="entry name" value="NAD(P)-binding Rossmann-fold domains"/>
    <property type="match status" value="1"/>
</dbReference>
<dbReference type="InterPro" id="IPR023027">
    <property type="entry name" value="Mannitol_DH_CS"/>
</dbReference>
<feature type="domain" description="Mannitol dehydrogenase C-terminal" evidence="4">
    <location>
        <begin position="282"/>
        <end position="445"/>
    </location>
</feature>
<evidence type="ECO:0000259" key="3">
    <source>
        <dbReference type="Pfam" id="PF01232"/>
    </source>
</evidence>
<dbReference type="InterPro" id="IPR050988">
    <property type="entry name" value="Mannitol_DH/Oxidoreductase"/>
</dbReference>
<dbReference type="InterPro" id="IPR036291">
    <property type="entry name" value="NAD(P)-bd_dom_sf"/>
</dbReference>
<feature type="domain" description="Mannitol dehydrogenase N-terminal" evidence="3">
    <location>
        <begin position="27"/>
        <end position="273"/>
    </location>
</feature>
<dbReference type="Pfam" id="PF08125">
    <property type="entry name" value="Mannitol_dh_C"/>
    <property type="match status" value="1"/>
</dbReference>
<dbReference type="Proteomes" id="UP000219439">
    <property type="component" value="Unassembled WGS sequence"/>
</dbReference>
<dbReference type="InterPro" id="IPR000669">
    <property type="entry name" value="Mannitol_DH"/>
</dbReference>
<protein>
    <submittedName>
        <fullName evidence="5">Fructuronate reductase</fullName>
    </submittedName>
</protein>
<gene>
    <name evidence="5" type="ORF">SAMN06265368_0072</name>
</gene>
<proteinExistence type="predicted"/>
<dbReference type="AlphaFoldDB" id="A0A285N8K9"/>
<dbReference type="RefSeq" id="WP_097151439.1">
    <property type="nucleotide sequence ID" value="NZ_OBEL01000001.1"/>
</dbReference>
<dbReference type="InterPro" id="IPR013328">
    <property type="entry name" value="6PGD_dom2"/>
</dbReference>
<name>A0A285N8K9_9HYPH</name>
<dbReference type="Gene3D" id="3.40.50.720">
    <property type="entry name" value="NAD(P)-binding Rossmann-like Domain"/>
    <property type="match status" value="1"/>
</dbReference>
<dbReference type="SUPFAM" id="SSF48179">
    <property type="entry name" value="6-phosphogluconate dehydrogenase C-terminal domain-like"/>
    <property type="match status" value="1"/>
</dbReference>
<dbReference type="PRINTS" id="PR00084">
    <property type="entry name" value="MTLDHDRGNASE"/>
</dbReference>
<reference evidence="5 6" key="1">
    <citation type="submission" date="2017-09" db="EMBL/GenBank/DDBJ databases">
        <authorList>
            <person name="Ehlers B."/>
            <person name="Leendertz F.H."/>
        </authorList>
    </citation>
    <scope>NUCLEOTIDE SEQUENCE [LARGE SCALE GENOMIC DNA]</scope>
    <source>
        <strain evidence="5 6">DSM 18289</strain>
    </source>
</reference>
<evidence type="ECO:0000256" key="2">
    <source>
        <dbReference type="ARBA" id="ARBA00023027"/>
    </source>
</evidence>
<dbReference type="Pfam" id="PF01232">
    <property type="entry name" value="Mannitol_dh"/>
    <property type="match status" value="1"/>
</dbReference>
<dbReference type="InterPro" id="IPR013131">
    <property type="entry name" value="Mannitol_DH_N"/>
</dbReference>
<dbReference type="PANTHER" id="PTHR43362">
    <property type="entry name" value="MANNITOL DEHYDROGENASE DSF1-RELATED"/>
    <property type="match status" value="1"/>
</dbReference>
<accession>A0A285N8K9</accession>
<sequence length="487" mass="53426">MKRLATSTTLPVHLRQPAYLPSKHGSGIVHLGLGAFHKAHQAVYTDDALAAEGGDWRIIGANLRSPKAAEELNPQNGLFTLIEHDLDKTSARIIGSIERVITAKGNTKQLLDTLGDPRIRIVSLTVTEKAYGIERVSGGINQDHPAVAADISNPDNPVGVLGILVAALRRRHNAGTKPFTVLCCDNLPNNGAFLRAGVLDFTRQIDHTLAEWIEAHVSFPSTMVDRITPATTQDTLSRANDLIGCIDLAAVETEPFSQWVIEDDFPTGRPAWDAGGALLVKDVAQYENMKLRMLNGAHSMLAYAGFLSGLDHVCNVMTDPDLAKLVKRHIIAASQTLDPVPGVDLDIYTKSLLQRFANPNIRHETYQIAMDGTEKLPQRIFEPAVTALDRGQSIAPFAFATAAWMYYCVRGTDANATYELRDPRQDQIARNIGARKNPDELVACLSKLDGFLPKDLILNQRWNSTVSSKLTMMLDKDMQSAVRNEAR</sequence>
<dbReference type="PANTHER" id="PTHR43362:SF1">
    <property type="entry name" value="MANNITOL DEHYDROGENASE 2-RELATED"/>
    <property type="match status" value="1"/>
</dbReference>
<keyword evidence="2" id="KW-0520">NAD</keyword>
<dbReference type="EMBL" id="OBEL01000001">
    <property type="protein sequence ID" value="SNZ05253.1"/>
    <property type="molecule type" value="Genomic_DNA"/>
</dbReference>
<evidence type="ECO:0000313" key="5">
    <source>
        <dbReference type="EMBL" id="SNZ05253.1"/>
    </source>
</evidence>
<dbReference type="InterPro" id="IPR008927">
    <property type="entry name" value="6-PGluconate_DH-like_C_sf"/>
</dbReference>
<dbReference type="Gene3D" id="1.10.1040.10">
    <property type="entry name" value="N-(1-d-carboxylethyl)-l-norvaline Dehydrogenase, domain 2"/>
    <property type="match status" value="1"/>
</dbReference>
<evidence type="ECO:0000259" key="4">
    <source>
        <dbReference type="Pfam" id="PF08125"/>
    </source>
</evidence>
<evidence type="ECO:0000256" key="1">
    <source>
        <dbReference type="ARBA" id="ARBA00023002"/>
    </source>
</evidence>
<dbReference type="PROSITE" id="PS00974">
    <property type="entry name" value="MANNITOL_DHGENASE"/>
    <property type="match status" value="1"/>
</dbReference>
<evidence type="ECO:0000313" key="6">
    <source>
        <dbReference type="Proteomes" id="UP000219439"/>
    </source>
</evidence>
<dbReference type="OrthoDB" id="271711at2"/>
<organism evidence="5 6">
    <name type="scientific">Cohaesibacter gelatinilyticus</name>
    <dbReference type="NCBI Taxonomy" id="372072"/>
    <lineage>
        <taxon>Bacteria</taxon>
        <taxon>Pseudomonadati</taxon>
        <taxon>Pseudomonadota</taxon>
        <taxon>Alphaproteobacteria</taxon>
        <taxon>Hyphomicrobiales</taxon>
        <taxon>Cohaesibacteraceae</taxon>
    </lineage>
</organism>
<keyword evidence="6" id="KW-1185">Reference proteome</keyword>
<dbReference type="InterPro" id="IPR013118">
    <property type="entry name" value="Mannitol_DH_C"/>
</dbReference>
<dbReference type="GO" id="GO:0019594">
    <property type="term" value="P:mannitol metabolic process"/>
    <property type="evidence" value="ECO:0007669"/>
    <property type="project" value="InterPro"/>
</dbReference>
<dbReference type="GO" id="GO:0016616">
    <property type="term" value="F:oxidoreductase activity, acting on the CH-OH group of donors, NAD or NADP as acceptor"/>
    <property type="evidence" value="ECO:0007669"/>
    <property type="project" value="TreeGrafter"/>
</dbReference>
<keyword evidence="1" id="KW-0560">Oxidoreductase</keyword>